<proteinExistence type="inferred from homology"/>
<evidence type="ECO:0000256" key="11">
    <source>
        <dbReference type="ARBA" id="ARBA00023212"/>
    </source>
</evidence>
<dbReference type="Pfam" id="PF08393">
    <property type="entry name" value="DHC_N2"/>
    <property type="match status" value="1"/>
</dbReference>
<dbReference type="GO" id="GO:0007018">
    <property type="term" value="P:microtubule-based movement"/>
    <property type="evidence" value="ECO:0007669"/>
    <property type="project" value="InterPro"/>
</dbReference>
<dbReference type="Proteomes" id="UP000230423">
    <property type="component" value="Unassembled WGS sequence"/>
</dbReference>
<keyword evidence="4" id="KW-0493">Microtubule</keyword>
<accession>A0A2G9V2B8</accession>
<evidence type="ECO:0000259" key="14">
    <source>
        <dbReference type="Pfam" id="PF08393"/>
    </source>
</evidence>
<feature type="domain" description="Dynein heavy chain tail" evidence="13">
    <location>
        <begin position="422"/>
        <end position="710"/>
    </location>
</feature>
<evidence type="ECO:0000256" key="3">
    <source>
        <dbReference type="ARBA" id="ARBA00022490"/>
    </source>
</evidence>
<organism evidence="15 16">
    <name type="scientific">Teladorsagia circumcincta</name>
    <name type="common">Brown stomach worm</name>
    <name type="synonym">Ostertagia circumcincta</name>
    <dbReference type="NCBI Taxonomy" id="45464"/>
    <lineage>
        <taxon>Eukaryota</taxon>
        <taxon>Metazoa</taxon>
        <taxon>Ecdysozoa</taxon>
        <taxon>Nematoda</taxon>
        <taxon>Chromadorea</taxon>
        <taxon>Rhabditida</taxon>
        <taxon>Rhabditina</taxon>
        <taxon>Rhabditomorpha</taxon>
        <taxon>Strongyloidea</taxon>
        <taxon>Trichostrongylidae</taxon>
        <taxon>Teladorsagia</taxon>
    </lineage>
</organism>
<keyword evidence="6" id="KW-0547">Nucleotide-binding</keyword>
<protein>
    <submittedName>
        <fullName evidence="15">Dynein heavy chain, region 1</fullName>
    </submittedName>
</protein>
<keyword evidence="7" id="KW-0067">ATP-binding</keyword>
<dbReference type="InterPro" id="IPR042222">
    <property type="entry name" value="Dynein_2_N"/>
</dbReference>
<feature type="domain" description="Dynein heavy chain tail" evidence="13">
    <location>
        <begin position="198"/>
        <end position="387"/>
    </location>
</feature>
<dbReference type="GO" id="GO:0005874">
    <property type="term" value="C:microtubule"/>
    <property type="evidence" value="ECO:0007669"/>
    <property type="project" value="UniProtKB-KW"/>
</dbReference>
<dbReference type="Pfam" id="PF08385">
    <property type="entry name" value="DHC_N1"/>
    <property type="match status" value="2"/>
</dbReference>
<keyword evidence="8" id="KW-0243">Dynein</keyword>
<dbReference type="FunFam" id="1.10.287.2620:FF:000001">
    <property type="entry name" value="Cytoplasmic dynein heavy chain 1"/>
    <property type="match status" value="1"/>
</dbReference>
<dbReference type="GO" id="GO:0005858">
    <property type="term" value="C:axonemal dynein complex"/>
    <property type="evidence" value="ECO:0007669"/>
    <property type="project" value="TreeGrafter"/>
</dbReference>
<evidence type="ECO:0000256" key="7">
    <source>
        <dbReference type="ARBA" id="ARBA00022840"/>
    </source>
</evidence>
<keyword evidence="11" id="KW-0206">Cytoskeleton</keyword>
<comment type="similarity">
    <text evidence="2">Belongs to the dynein heavy chain family.</text>
</comment>
<evidence type="ECO:0000256" key="8">
    <source>
        <dbReference type="ARBA" id="ARBA00023017"/>
    </source>
</evidence>
<dbReference type="InterPro" id="IPR013602">
    <property type="entry name" value="Dynein_heavy_linker"/>
</dbReference>
<keyword evidence="3" id="KW-0963">Cytoplasm</keyword>
<keyword evidence="5" id="KW-0677">Repeat</keyword>
<dbReference type="GO" id="GO:0045505">
    <property type="term" value="F:dynein intermediate chain binding"/>
    <property type="evidence" value="ECO:0007669"/>
    <property type="project" value="InterPro"/>
</dbReference>
<feature type="domain" description="Dynein heavy chain linker" evidence="14">
    <location>
        <begin position="1105"/>
        <end position="1301"/>
    </location>
</feature>
<evidence type="ECO:0000256" key="1">
    <source>
        <dbReference type="ARBA" id="ARBA00004245"/>
    </source>
</evidence>
<dbReference type="PANTHER" id="PTHR46532:SF4">
    <property type="entry name" value="AAA+ ATPASE DOMAIN-CONTAINING PROTEIN"/>
    <property type="match status" value="1"/>
</dbReference>
<dbReference type="InterPro" id="IPR026983">
    <property type="entry name" value="DHC"/>
</dbReference>
<evidence type="ECO:0000256" key="12">
    <source>
        <dbReference type="SAM" id="Coils"/>
    </source>
</evidence>
<dbReference type="OrthoDB" id="14187at2759"/>
<reference evidence="15 16" key="1">
    <citation type="submission" date="2015-09" db="EMBL/GenBank/DDBJ databases">
        <title>Draft genome of the parasitic nematode Teladorsagia circumcincta isolate WARC Sus (inbred).</title>
        <authorList>
            <person name="Mitreva M."/>
        </authorList>
    </citation>
    <scope>NUCLEOTIDE SEQUENCE [LARGE SCALE GENOMIC DNA]</scope>
    <source>
        <strain evidence="15 16">S</strain>
    </source>
</reference>
<evidence type="ECO:0000259" key="13">
    <source>
        <dbReference type="Pfam" id="PF08385"/>
    </source>
</evidence>
<comment type="subcellular location">
    <subcellularLocation>
        <location evidence="1">Cytoplasm</location>
        <location evidence="1">Cytoskeleton</location>
    </subcellularLocation>
</comment>
<dbReference type="Gene3D" id="1.10.287.2620">
    <property type="match status" value="1"/>
</dbReference>
<sequence>MDQAAQLEMILDESEAVMKFITDPQTQVLVVDRTVHRDQSGDTDTGDESESVVAVFTVRNDVLYRTDKSTSIVYMKRGGILEADKPIADQLRVIVLNEGNPYETLFSLIGKAVTPYFKSFIKESGRGERDGDKLAPTVEKNLNEAEVALLHLQQNIDIPEINLVINPHIQAAIQKASKEGRKAKVTDLGDLVEDAQFLNSLQSGVNRWIKEIRKVTKLERDPGSGSSLQEMTFWLNLERALQKILQKRESEEVTLTLEALKCGKRFHATVSFDTDTGLKQTLALVTDYNSLMKDFPLNELVSASDLDSIKIALGNVFGHMKKIRATKYPVQRALRFIEAISRDMNGQILKVLGTRRLMHISIVEFDQLMMQCIQLFNKWDDEYDRQHEQLRVVIARVLRPAGTPSTESQPETQPHGGEMTPVDQVNLAYEFVKEVDCLDVSIEGTTAWDAAQRRYEEQIARVETAITSRLRDQLGSARNANEMFSIFSRFNALFCRPQILGAVREYQTQLIQRVKEDIERLQAKFTKHYAEKRGEILTPTFDIPPVSANIIWIRQIERQLTLYMQRVASVLGTGWENHVEVKFTQSFRHLKLPFVQVFVIDRRSKDGKPHLHLKVNFSPESIVLHKEVRNLKNMGFRIPLKVVNAAHQANQIYPFAISLLESTRTYESINERLAQKTGIDTLIASYKKDIQSQIADGYQLNWESYKIDPYVTKLADTVNNYQERVEDLILIADNIEVDLAALDTCQYNAVTIGAQLASIQKSVDQLALGNYSNLTQWVDKLDKKIEAKLAARVEEAIRLWTLVYSASEEVDEYKESNVALPPVHPVLIEVDEYVNEWLRYQALWDLQAEMLYERLGTDLSKWMKTLVEIRKSRSTFDTQDTKKEIFPVIVDYAKVQLKVTLKYDYWHKEVLQKFGTAVGNEMQQFFGNISKWREELESQGVDSGTTTDAVALITYVQTLKKQTKVGQETVDQFRAAQRLLSQQRYQFPAQWLYAENVEGEWSALTEILLRKDSSIQSQVNNLQTKIREENEMVEKRTQETLSEWERAKPVEGAQRPNEALAALNTFEQKIAKLSEDREKMRRARHALDMADPAGVPVDADKLAIAAEELADLKGVWQALTPIYTSIDEMKEKTWLSVQPRKLRQSLDELMNQLKHLPVKYKSYKSYEYAKQMMHNYSKMNMLVMELKSEALKERHWRQMMKELRVTWNLSDLTLGQVWDADLQRHEHAIKQILLVAQGELALEEFLKQMKDFWQSYDVELVNYQNKTRLIKGWDELFNKLKEHQNSLAAMKLSPYYKQFEEVPIISIFLFFVDF</sequence>
<name>A0A2G9V2B8_TELCI</name>
<evidence type="ECO:0000313" key="16">
    <source>
        <dbReference type="Proteomes" id="UP000230423"/>
    </source>
</evidence>
<keyword evidence="16" id="KW-1185">Reference proteome</keyword>
<evidence type="ECO:0000313" key="15">
    <source>
        <dbReference type="EMBL" id="PIO76651.1"/>
    </source>
</evidence>
<dbReference type="InterPro" id="IPR013594">
    <property type="entry name" value="Dynein_heavy_tail"/>
</dbReference>
<evidence type="ECO:0000256" key="4">
    <source>
        <dbReference type="ARBA" id="ARBA00022701"/>
    </source>
</evidence>
<evidence type="ECO:0000256" key="6">
    <source>
        <dbReference type="ARBA" id="ARBA00022741"/>
    </source>
</evidence>
<dbReference type="PANTHER" id="PTHR46532">
    <property type="entry name" value="MALE FERTILITY FACTOR KL5"/>
    <property type="match status" value="1"/>
</dbReference>
<dbReference type="GO" id="GO:0051959">
    <property type="term" value="F:dynein light intermediate chain binding"/>
    <property type="evidence" value="ECO:0007669"/>
    <property type="project" value="InterPro"/>
</dbReference>
<keyword evidence="10" id="KW-0505">Motor protein</keyword>
<evidence type="ECO:0000256" key="5">
    <source>
        <dbReference type="ARBA" id="ARBA00022737"/>
    </source>
</evidence>
<dbReference type="EMBL" id="KZ345037">
    <property type="protein sequence ID" value="PIO76651.1"/>
    <property type="molecule type" value="Genomic_DNA"/>
</dbReference>
<feature type="coiled-coil region" evidence="12">
    <location>
        <begin position="504"/>
        <end position="531"/>
    </location>
</feature>
<dbReference type="Gene3D" id="1.20.140.100">
    <property type="entry name" value="Dynein heavy chain, N-terminal domain 2"/>
    <property type="match status" value="1"/>
</dbReference>
<evidence type="ECO:0000256" key="9">
    <source>
        <dbReference type="ARBA" id="ARBA00023054"/>
    </source>
</evidence>
<evidence type="ECO:0000256" key="2">
    <source>
        <dbReference type="ARBA" id="ARBA00008887"/>
    </source>
</evidence>
<dbReference type="GO" id="GO:0005524">
    <property type="term" value="F:ATP binding"/>
    <property type="evidence" value="ECO:0007669"/>
    <property type="project" value="UniProtKB-KW"/>
</dbReference>
<gene>
    <name evidence="15" type="ORF">TELCIR_01245</name>
</gene>
<keyword evidence="9 12" id="KW-0175">Coiled coil</keyword>
<evidence type="ECO:0000256" key="10">
    <source>
        <dbReference type="ARBA" id="ARBA00023175"/>
    </source>
</evidence>